<accession>A0A0C1R1X1</accession>
<sequence>MANIMTDEEREALQTAISIYLEQGVLNRVCSSCEKFLSRVSASVTTKRLKFLIENHTEEIASMAGAKTVIYKTGYYKPSGRGAFGHKGGGERAKNNPPSIEFIF</sequence>
<gene>
    <name evidence="1" type="ORF">DA73_0224240</name>
</gene>
<dbReference type="EMBL" id="JHEG02000053">
    <property type="protein sequence ID" value="KIE09858.1"/>
    <property type="molecule type" value="Genomic_DNA"/>
</dbReference>
<reference evidence="1" key="1">
    <citation type="journal article" date="2015" name="Genome Announc.">
        <title>Draft Genome Sequence of Tolypothrix boutellei Strain VB521301.</title>
        <authorList>
            <person name="Chandrababunaidu M.M."/>
            <person name="Singh D."/>
            <person name="Sen D."/>
            <person name="Bhan S."/>
            <person name="Das S."/>
            <person name="Gupta A."/>
            <person name="Adhikary S.P."/>
            <person name="Tripathy S."/>
        </authorList>
    </citation>
    <scope>NUCLEOTIDE SEQUENCE</scope>
    <source>
        <strain evidence="1">VB521301</strain>
    </source>
</reference>
<dbReference type="AlphaFoldDB" id="A0A0C1R1X1"/>
<protein>
    <submittedName>
        <fullName evidence="1">Uncharacterized protein</fullName>
    </submittedName>
</protein>
<evidence type="ECO:0000313" key="1">
    <source>
        <dbReference type="EMBL" id="KIE09858.1"/>
    </source>
</evidence>
<dbReference type="OrthoDB" id="9836693at2"/>
<name>A0A0C1R1X1_9CYAN</name>
<organism evidence="1">
    <name type="scientific">Tolypothrix bouteillei VB521301</name>
    <dbReference type="NCBI Taxonomy" id="1479485"/>
    <lineage>
        <taxon>Bacteria</taxon>
        <taxon>Bacillati</taxon>
        <taxon>Cyanobacteriota</taxon>
        <taxon>Cyanophyceae</taxon>
        <taxon>Nostocales</taxon>
        <taxon>Tolypothrichaceae</taxon>
        <taxon>Tolypothrix</taxon>
    </lineage>
</organism>
<proteinExistence type="predicted"/>
<dbReference type="STRING" id="1479485.DA73_0224240"/>
<comment type="caution">
    <text evidence="1">The sequence shown here is derived from an EMBL/GenBank/DDBJ whole genome shotgun (WGS) entry which is preliminary data.</text>
</comment>